<feature type="domain" description="DUF4130" evidence="1">
    <location>
        <begin position="84"/>
        <end position="249"/>
    </location>
</feature>
<dbReference type="Pfam" id="PF13566">
    <property type="entry name" value="DUF4130"/>
    <property type="match status" value="1"/>
</dbReference>
<dbReference type="InterPro" id="IPR023875">
    <property type="entry name" value="DNA_repair_put"/>
</dbReference>
<evidence type="ECO:0000259" key="1">
    <source>
        <dbReference type="Pfam" id="PF13566"/>
    </source>
</evidence>
<gene>
    <name evidence="2" type="ORF">QJ036_02695</name>
</gene>
<dbReference type="RefSeq" id="WP_283229895.1">
    <property type="nucleotide sequence ID" value="NZ_JASGBQ010000002.1"/>
</dbReference>
<organism evidence="2 3">
    <name type="scientific">Fusibacillus kribbianus</name>
    <dbReference type="NCBI Taxonomy" id="3044208"/>
    <lineage>
        <taxon>Bacteria</taxon>
        <taxon>Bacillati</taxon>
        <taxon>Bacillota</taxon>
        <taxon>Clostridia</taxon>
        <taxon>Lachnospirales</taxon>
        <taxon>Lachnospiraceae</taxon>
        <taxon>Fusibacillus</taxon>
    </lineage>
</organism>
<dbReference type="AlphaFoldDB" id="A0AAP4BBA1"/>
<dbReference type="EMBL" id="JASGBQ010000002">
    <property type="protein sequence ID" value="MDI9241386.1"/>
    <property type="molecule type" value="Genomic_DNA"/>
</dbReference>
<sequence length="254" mass="29779">MRGYLCEDSLEGIFTGIYDAWASGLGHDGVRVLMKNQYEPEFFMEYEEVLPDSEKAEKVARSIRRKISAEAFRAVYRTAVSREPERADIIYRFLVEGFRYGRETLQLLQLPAVRRLFEVDRMVGNEAHRYLEFIRFEQMKNGVLFAEISPKSRVVTLVASHFADRFPDENWVIYDDVHGEAAIHGAGKDWAVAGLSLEEADAYRRNQGVSDEYEDLWKTFFEATGIRERENYHCQRNFLPLWYRKHMTEFSSSR</sequence>
<reference evidence="2 3" key="1">
    <citation type="submission" date="2023-05" db="EMBL/GenBank/DDBJ databases">
        <title>[ruminococcus] sp. nov., isolated from a pig farm feces dump.</title>
        <authorList>
            <person name="Chang Y.-H."/>
        </authorList>
    </citation>
    <scope>NUCLEOTIDE SEQUENCE [LARGE SCALE GENOMIC DNA]</scope>
    <source>
        <strain evidence="2 3">YH-rum2234</strain>
    </source>
</reference>
<dbReference type="Proteomes" id="UP001300383">
    <property type="component" value="Unassembled WGS sequence"/>
</dbReference>
<evidence type="ECO:0000313" key="2">
    <source>
        <dbReference type="EMBL" id="MDI9241386.1"/>
    </source>
</evidence>
<name>A0AAP4BBA1_9FIRM</name>
<dbReference type="InterPro" id="IPR025404">
    <property type="entry name" value="DUF4130"/>
</dbReference>
<proteinExistence type="predicted"/>
<accession>A0AAP4BBA1</accession>
<dbReference type="NCBIfam" id="TIGR03915">
    <property type="entry name" value="SAM_7_link_chp"/>
    <property type="match status" value="1"/>
</dbReference>
<keyword evidence="3" id="KW-1185">Reference proteome</keyword>
<comment type="caution">
    <text evidence="2">The sequence shown here is derived from an EMBL/GenBank/DDBJ whole genome shotgun (WGS) entry which is preliminary data.</text>
</comment>
<evidence type="ECO:0000313" key="3">
    <source>
        <dbReference type="Proteomes" id="UP001300383"/>
    </source>
</evidence>
<protein>
    <submittedName>
        <fullName evidence="2">TIGR03915 family putative DNA repair protein</fullName>
    </submittedName>
</protein>